<dbReference type="AlphaFoldDB" id="V9I9V3"/>
<feature type="region of interest" description="Disordered" evidence="1">
    <location>
        <begin position="182"/>
        <end position="208"/>
    </location>
</feature>
<feature type="region of interest" description="Disordered" evidence="1">
    <location>
        <begin position="241"/>
        <end position="271"/>
    </location>
</feature>
<feature type="compositionally biased region" description="Basic and acidic residues" evidence="1">
    <location>
        <begin position="82"/>
        <end position="93"/>
    </location>
</feature>
<feature type="compositionally biased region" description="Low complexity" evidence="1">
    <location>
        <begin position="191"/>
        <end position="207"/>
    </location>
</feature>
<feature type="compositionally biased region" description="Low complexity" evidence="1">
    <location>
        <begin position="1"/>
        <end position="10"/>
    </location>
</feature>
<dbReference type="EMBL" id="JR036838">
    <property type="protein sequence ID" value="AEY57426.1"/>
    <property type="molecule type" value="mRNA"/>
</dbReference>
<feature type="compositionally biased region" description="Acidic residues" evidence="1">
    <location>
        <begin position="22"/>
        <end position="38"/>
    </location>
</feature>
<evidence type="ECO:0000313" key="2">
    <source>
        <dbReference type="EMBL" id="AEY57426.1"/>
    </source>
</evidence>
<sequence length="378" mass="41504">MTTGTTTIPTRRLRKRRQNDGEGADDREDEEENEEEEDGRGQSEAEKRLKLDEDADRAVSPLRREKDRGSREYPTSNATDTEGTKERTEEVALDRTPVTQGLLRVKKEEELQEAPSCGGGPTILTTPGLDSDGIRSGLPCREVEAARNVVAPFLIGSRRTSPPPEDWKPLDKCYFCLDGKLPHDDQPPLSPQSDSSSSSRSAESPMSVQVDPMAASVVAAALTGTYPTLLPQWCLPPREAPLVGVQPHQDSATPADQPLDLSAKPKNSQDNNISLLEQQKIPLRMTAGIDPKSIFNSGYRPKPRMTGPVAATTTTTTSTTTTTAIAITVNDRRRRRTRRRIPITRTIATANTIVVHLPSSPSSAFHDFARSWRALRHA</sequence>
<feature type="region of interest" description="Disordered" evidence="1">
    <location>
        <begin position="294"/>
        <end position="317"/>
    </location>
</feature>
<organism evidence="3">
    <name type="scientific">Apis cerana</name>
    <name type="common">Indian honeybee</name>
    <dbReference type="NCBI Taxonomy" id="7461"/>
    <lineage>
        <taxon>Eukaryota</taxon>
        <taxon>Metazoa</taxon>
        <taxon>Ecdysozoa</taxon>
        <taxon>Arthropoda</taxon>
        <taxon>Hexapoda</taxon>
        <taxon>Insecta</taxon>
        <taxon>Pterygota</taxon>
        <taxon>Neoptera</taxon>
        <taxon>Endopterygota</taxon>
        <taxon>Hymenoptera</taxon>
        <taxon>Apocrita</taxon>
        <taxon>Aculeata</taxon>
        <taxon>Apoidea</taxon>
        <taxon>Anthophila</taxon>
        <taxon>Apidae</taxon>
        <taxon>Apis</taxon>
    </lineage>
</organism>
<feature type="region of interest" description="Disordered" evidence="1">
    <location>
        <begin position="1"/>
        <end position="136"/>
    </location>
</feature>
<name>V9I9V3_APICE</name>
<evidence type="ECO:0000313" key="3">
    <source>
        <dbReference type="EMBL" id="AEY57427.1"/>
    </source>
</evidence>
<feature type="compositionally biased region" description="Basic and acidic residues" evidence="1">
    <location>
        <begin position="39"/>
        <end position="52"/>
    </location>
</feature>
<feature type="compositionally biased region" description="Basic and acidic residues" evidence="1">
    <location>
        <begin position="62"/>
        <end position="71"/>
    </location>
</feature>
<gene>
    <name evidence="2" type="ORF">ACCB00224.2</name>
    <name evidence="3" type="ORF">ACCB00224.4</name>
</gene>
<accession>V9I9V3</accession>
<evidence type="ECO:0000256" key="1">
    <source>
        <dbReference type="SAM" id="MobiDB-lite"/>
    </source>
</evidence>
<protein>
    <submittedName>
        <fullName evidence="3">Mushroom body large-type Kenyon cell-specific protein 1</fullName>
    </submittedName>
</protein>
<reference evidence="3" key="1">
    <citation type="submission" date="2011-11" db="EMBL/GenBank/DDBJ databases">
        <title>Decoding the brain transcriptome of the Eastern honeybee (Apis cerana) based on pyrosequencing.</title>
        <authorList>
            <person name="Sun L."/>
            <person name="Zheng H."/>
            <person name="Wang Y."/>
            <person name="Xie X."/>
            <person name="Zhu Y."/>
            <person name="Gu W."/>
            <person name="Wang S."/>
        </authorList>
    </citation>
    <scope>NUCLEOTIDE SEQUENCE</scope>
    <source>
        <tissue evidence="3">Brain</tissue>
    </source>
</reference>
<dbReference type="EMBL" id="JR036840">
    <property type="protein sequence ID" value="AEY57427.1"/>
    <property type="molecule type" value="mRNA"/>
</dbReference>
<proteinExistence type="evidence at transcript level"/>